<evidence type="ECO:0000313" key="2">
    <source>
        <dbReference type="EMBL" id="PWN46325.1"/>
    </source>
</evidence>
<gene>
    <name evidence="2" type="ORF">IE81DRAFT_319224</name>
</gene>
<keyword evidence="1" id="KW-0732">Signal</keyword>
<sequence>MRATSGLVLLLLLAHSSSGTKPAHHPRRAEQVSPASQCQSSCCLSQVLGQQHLRRRDPNDHCWHQGQLWFYALKLRGEREAMQARLRSTKQARKDVLLGQCDSACTSLHLRSGARKLALGCDGTPAVPLEDEAAPQAWRERFPFKTGTCWVDAGPGAELSAVRRTADVNDVFRGDEVSTWRAVNAMLSFKQACEEAKGYFVNPAFAAW</sequence>
<keyword evidence="3" id="KW-1185">Reference proteome</keyword>
<dbReference type="EMBL" id="KZ819351">
    <property type="protein sequence ID" value="PWN46325.1"/>
    <property type="molecule type" value="Genomic_DNA"/>
</dbReference>
<name>A0A316WGT5_9BASI</name>
<accession>A0A316WGT5</accession>
<feature type="chain" id="PRO_5016304566" evidence="1">
    <location>
        <begin position="20"/>
        <end position="208"/>
    </location>
</feature>
<organism evidence="2 3">
    <name type="scientific">Ceraceosorus guamensis</name>
    <dbReference type="NCBI Taxonomy" id="1522189"/>
    <lineage>
        <taxon>Eukaryota</taxon>
        <taxon>Fungi</taxon>
        <taxon>Dikarya</taxon>
        <taxon>Basidiomycota</taxon>
        <taxon>Ustilaginomycotina</taxon>
        <taxon>Exobasidiomycetes</taxon>
        <taxon>Ceraceosorales</taxon>
        <taxon>Ceraceosoraceae</taxon>
        <taxon>Ceraceosorus</taxon>
    </lineage>
</organism>
<feature type="signal peptide" evidence="1">
    <location>
        <begin position="1"/>
        <end position="19"/>
    </location>
</feature>
<dbReference type="GeneID" id="37034530"/>
<protein>
    <submittedName>
        <fullName evidence="2">Uncharacterized protein</fullName>
    </submittedName>
</protein>
<evidence type="ECO:0000313" key="3">
    <source>
        <dbReference type="Proteomes" id="UP000245783"/>
    </source>
</evidence>
<dbReference type="AlphaFoldDB" id="A0A316WGT5"/>
<proteinExistence type="predicted"/>
<reference evidence="2 3" key="1">
    <citation type="journal article" date="2018" name="Mol. Biol. Evol.">
        <title>Broad Genomic Sampling Reveals a Smut Pathogenic Ancestry of the Fungal Clade Ustilaginomycotina.</title>
        <authorList>
            <person name="Kijpornyongpan T."/>
            <person name="Mondo S.J."/>
            <person name="Barry K."/>
            <person name="Sandor L."/>
            <person name="Lee J."/>
            <person name="Lipzen A."/>
            <person name="Pangilinan J."/>
            <person name="LaButti K."/>
            <person name="Hainaut M."/>
            <person name="Henrissat B."/>
            <person name="Grigoriev I.V."/>
            <person name="Spatafora J.W."/>
            <person name="Aime M.C."/>
        </authorList>
    </citation>
    <scope>NUCLEOTIDE SEQUENCE [LARGE SCALE GENOMIC DNA]</scope>
    <source>
        <strain evidence="2 3">MCA 4658</strain>
    </source>
</reference>
<evidence type="ECO:0000256" key="1">
    <source>
        <dbReference type="SAM" id="SignalP"/>
    </source>
</evidence>
<dbReference type="Proteomes" id="UP000245783">
    <property type="component" value="Unassembled WGS sequence"/>
</dbReference>
<dbReference type="RefSeq" id="XP_025373485.1">
    <property type="nucleotide sequence ID" value="XM_025512660.1"/>
</dbReference>
<dbReference type="InParanoid" id="A0A316WGT5"/>